<proteinExistence type="predicted"/>
<evidence type="ECO:0000313" key="2">
    <source>
        <dbReference type="Proteomes" id="UP000525652"/>
    </source>
</evidence>
<name>A0A7X1AXZ9_9BACT</name>
<organism evidence="1 2">
    <name type="scientific">Puniceicoccus vermicola</name>
    <dbReference type="NCBI Taxonomy" id="388746"/>
    <lineage>
        <taxon>Bacteria</taxon>
        <taxon>Pseudomonadati</taxon>
        <taxon>Verrucomicrobiota</taxon>
        <taxon>Opitutia</taxon>
        <taxon>Puniceicoccales</taxon>
        <taxon>Puniceicoccaceae</taxon>
        <taxon>Puniceicoccus</taxon>
    </lineage>
</organism>
<protein>
    <submittedName>
        <fullName evidence="1">Uncharacterized protein</fullName>
    </submittedName>
</protein>
<dbReference type="Proteomes" id="UP000525652">
    <property type="component" value="Unassembled WGS sequence"/>
</dbReference>
<evidence type="ECO:0000313" key="1">
    <source>
        <dbReference type="EMBL" id="MBC2602066.1"/>
    </source>
</evidence>
<accession>A0A7X1AXZ9</accession>
<gene>
    <name evidence="1" type="ORF">H5P30_09790</name>
</gene>
<dbReference type="AlphaFoldDB" id="A0A7X1AXZ9"/>
<reference evidence="1 2" key="1">
    <citation type="submission" date="2020-07" db="EMBL/GenBank/DDBJ databases">
        <authorList>
            <person name="Feng X."/>
        </authorList>
    </citation>
    <scope>NUCLEOTIDE SEQUENCE [LARGE SCALE GENOMIC DNA]</scope>
    <source>
        <strain evidence="1 2">JCM14086</strain>
    </source>
</reference>
<comment type="caution">
    <text evidence="1">The sequence shown here is derived from an EMBL/GenBank/DDBJ whole genome shotgun (WGS) entry which is preliminary data.</text>
</comment>
<sequence length="366" mass="41696">MKLLKPKNLSYEGCPTGLIDHCAYVVHQILFFKRIYKNEYVYLPSSSLVKMLGTRQYGPAMSYLKKNKIIKNDGSYKKGKKCYHYELCEPYASAKMAPHELDPRGKISKKIEKLRGASTLSRKAAYSCKVKRGPDTRSRYQHVLGSLDVLELNCEDYHTLAKCFDHTLSPTGRLYYPFALQPSSIRSQALLGGEKTQEVDIACCQPYLLATLYPANSTEKEKYILLIQKGDFYIDIFGEDESRDEVKKKAYRSILFGAAKYMNGSYGKKLKEKLPELWQIIFDLKEANPNGKGEEKTGNSYFACLLQKKESQIIFSVVEKLRQLNIPCLTIHDSIRVGSSSIGLTTQYLWNECFETTGIEPQLKVS</sequence>
<dbReference type="RefSeq" id="WP_185692766.1">
    <property type="nucleotide sequence ID" value="NZ_JACHVA010000082.1"/>
</dbReference>
<keyword evidence="2" id="KW-1185">Reference proteome</keyword>
<dbReference type="EMBL" id="JACHVA010000082">
    <property type="protein sequence ID" value="MBC2602066.1"/>
    <property type="molecule type" value="Genomic_DNA"/>
</dbReference>